<feature type="compositionally biased region" description="Polar residues" evidence="1">
    <location>
        <begin position="85"/>
        <end position="97"/>
    </location>
</feature>
<evidence type="ECO:0000256" key="1">
    <source>
        <dbReference type="SAM" id="MobiDB-lite"/>
    </source>
</evidence>
<evidence type="ECO:0000256" key="2">
    <source>
        <dbReference type="SAM" id="Phobius"/>
    </source>
</evidence>
<proteinExistence type="predicted"/>
<accession>A0A3D8PV80</accession>
<keyword evidence="2" id="KW-0812">Transmembrane</keyword>
<gene>
    <name evidence="3" type="ORF">CWR48_04925</name>
</gene>
<dbReference type="Proteomes" id="UP000257143">
    <property type="component" value="Unassembled WGS sequence"/>
</dbReference>
<keyword evidence="2" id="KW-1133">Transmembrane helix</keyword>
<feature type="region of interest" description="Disordered" evidence="1">
    <location>
        <begin position="85"/>
        <end position="111"/>
    </location>
</feature>
<dbReference type="EMBL" id="PIOC01000010">
    <property type="protein sequence ID" value="RDW20070.1"/>
    <property type="molecule type" value="Genomic_DNA"/>
</dbReference>
<dbReference type="RefSeq" id="WP_115771949.1">
    <property type="nucleotide sequence ID" value="NZ_PIOC01000010.1"/>
</dbReference>
<keyword evidence="2" id="KW-0472">Membrane</keyword>
<keyword evidence="4" id="KW-1185">Reference proteome</keyword>
<comment type="caution">
    <text evidence="3">The sequence shown here is derived from an EMBL/GenBank/DDBJ whole genome shotgun (WGS) entry which is preliminary data.</text>
</comment>
<dbReference type="AlphaFoldDB" id="A0A3D8PV80"/>
<protein>
    <submittedName>
        <fullName evidence="3">Uncharacterized protein</fullName>
    </submittedName>
</protein>
<feature type="transmembrane region" description="Helical" evidence="2">
    <location>
        <begin position="56"/>
        <end position="79"/>
    </location>
</feature>
<feature type="compositionally biased region" description="Basic and acidic residues" evidence="1">
    <location>
        <begin position="102"/>
        <end position="111"/>
    </location>
</feature>
<dbReference type="OrthoDB" id="2876983at2"/>
<evidence type="ECO:0000313" key="4">
    <source>
        <dbReference type="Proteomes" id="UP000257143"/>
    </source>
</evidence>
<evidence type="ECO:0000313" key="3">
    <source>
        <dbReference type="EMBL" id="RDW20070.1"/>
    </source>
</evidence>
<sequence>MTKREREKDVLAKVFDKKQTVKASPEAKEKSLRAFQDGLEDNRSTHKKRNRFKKRVMGLSSTVAVAGIVTVLAFSTGIFGGHNDMNIQENGSNQGPQSIHAVTDKQTGDTSNVKEKIWNRHPLEFEDWAAFQPMGIFNDDLEIYLPKDWTVDEIEDEDTYSTHITGTDGEQMNLVLFQKDDPEVFNTHLHELTANFAETEQISIPVDELVDELKSNDLVPFNYNNVFPFEIENAEMTAFVDEANGKFMELYTSELFGYQMIFTSELSLKDEESWNLPIHLFVTMRIHQSLIWPGSEGGPHPEFNRPIAKTVLLPIGAVARPDKVEMELYENEELNMTSYLPKGTEIQQNEHELFTEWHFTNPSISKYSFYSFGKLKDGFPLEDAKEIMFEAFGIDPAFSPPEIAGDKFPHYSYSSANAGEVSGSSIDGFFEFFEANGEWYFKHKHADSKDYNGGYLIARLNYFIDSIEWY</sequence>
<organism evidence="3 4">
    <name type="scientific">Oceanobacillus arenosus</name>
    <dbReference type="NCBI Taxonomy" id="1229153"/>
    <lineage>
        <taxon>Bacteria</taxon>
        <taxon>Bacillati</taxon>
        <taxon>Bacillota</taxon>
        <taxon>Bacilli</taxon>
        <taxon>Bacillales</taxon>
        <taxon>Bacillaceae</taxon>
        <taxon>Oceanobacillus</taxon>
    </lineage>
</organism>
<reference evidence="4" key="1">
    <citation type="submission" date="2017-11" db="EMBL/GenBank/DDBJ databases">
        <authorList>
            <person name="Zhu W."/>
        </authorList>
    </citation>
    <scope>NUCLEOTIDE SEQUENCE [LARGE SCALE GENOMIC DNA]</scope>
    <source>
        <strain evidence="4">CAU 1183</strain>
    </source>
</reference>
<name>A0A3D8PV80_9BACI</name>